<feature type="active site" evidence="16">
    <location>
        <position position="132"/>
    </location>
</feature>
<dbReference type="Gene3D" id="3.90.730.10">
    <property type="entry name" value="Ribonuclease T2-like"/>
    <property type="match status" value="1"/>
</dbReference>
<evidence type="ECO:0000256" key="15">
    <source>
        <dbReference type="ARBA" id="ARBA00071169"/>
    </source>
</evidence>
<evidence type="ECO:0000256" key="11">
    <source>
        <dbReference type="ARBA" id="ARBA00023157"/>
    </source>
</evidence>
<dbReference type="InParanoid" id="A0A448YLE2"/>
<feature type="domain" description="RNase T2-like C-terminal" evidence="18">
    <location>
        <begin position="289"/>
        <end position="392"/>
    </location>
</feature>
<dbReference type="Pfam" id="PF00445">
    <property type="entry name" value="Ribonuclease_T2"/>
    <property type="match status" value="1"/>
</dbReference>
<dbReference type="GO" id="GO:0003723">
    <property type="term" value="F:RNA binding"/>
    <property type="evidence" value="ECO:0007669"/>
    <property type="project" value="InterPro"/>
</dbReference>
<keyword evidence="6" id="KW-0926">Vacuole</keyword>
<proteinExistence type="inferred from homology"/>
<dbReference type="InterPro" id="IPR057328">
    <property type="entry name" value="RNaseT2L_C"/>
</dbReference>
<keyword evidence="10" id="KW-0378">Hydrolase</keyword>
<evidence type="ECO:0000256" key="14">
    <source>
        <dbReference type="ARBA" id="ARBA00025494"/>
    </source>
</evidence>
<dbReference type="GO" id="GO:0006401">
    <property type="term" value="P:RNA catabolic process"/>
    <property type="evidence" value="ECO:0007669"/>
    <property type="project" value="TreeGrafter"/>
</dbReference>
<keyword evidence="11" id="KW-1015">Disulfide bond</keyword>
<dbReference type="FunCoup" id="A0A448YLE2">
    <property type="interactions" value="146"/>
</dbReference>
<protein>
    <recommendedName>
        <fullName evidence="15">Ribonuclease T2-like</fullName>
        <ecNumber evidence="4">4.6.1.19</ecNumber>
    </recommendedName>
</protein>
<dbReference type="OrthoDB" id="435754at2759"/>
<dbReference type="InterPro" id="IPR001568">
    <property type="entry name" value="RNase_T2-like"/>
</dbReference>
<evidence type="ECO:0000313" key="19">
    <source>
        <dbReference type="EMBL" id="VEU21764.1"/>
    </source>
</evidence>
<keyword evidence="8" id="KW-0732">Signal</keyword>
<feature type="active site" evidence="16">
    <location>
        <position position="128"/>
    </location>
</feature>
<evidence type="ECO:0000256" key="5">
    <source>
        <dbReference type="ARBA" id="ARBA00022490"/>
    </source>
</evidence>
<evidence type="ECO:0000256" key="13">
    <source>
        <dbReference type="ARBA" id="ARBA00023239"/>
    </source>
</evidence>
<feature type="active site" evidence="16">
    <location>
        <position position="70"/>
    </location>
</feature>
<gene>
    <name evidence="19" type="ORF">BRENAR_LOCUS2496</name>
</gene>
<evidence type="ECO:0000256" key="4">
    <source>
        <dbReference type="ARBA" id="ARBA00012571"/>
    </source>
</evidence>
<keyword evidence="5" id="KW-0963">Cytoplasm</keyword>
<dbReference type="SUPFAM" id="SSF55895">
    <property type="entry name" value="Ribonuclease Rh-like"/>
    <property type="match status" value="1"/>
</dbReference>
<comment type="similarity">
    <text evidence="3 17">Belongs to the RNase T2 family.</text>
</comment>
<dbReference type="PROSITE" id="PS00530">
    <property type="entry name" value="RNASE_T2_1"/>
    <property type="match status" value="1"/>
</dbReference>
<dbReference type="InterPro" id="IPR033697">
    <property type="entry name" value="Ribonuclease_T2_eukaryotic"/>
</dbReference>
<evidence type="ECO:0000256" key="9">
    <source>
        <dbReference type="ARBA" id="ARBA00022759"/>
    </source>
</evidence>
<keyword evidence="9" id="KW-0255">Endonuclease</keyword>
<dbReference type="EMBL" id="CAACVR010000012">
    <property type="protein sequence ID" value="VEU21764.1"/>
    <property type="molecule type" value="Genomic_DNA"/>
</dbReference>
<keyword evidence="13" id="KW-0456">Lyase</keyword>
<keyword evidence="20" id="KW-1185">Reference proteome</keyword>
<evidence type="ECO:0000256" key="7">
    <source>
        <dbReference type="ARBA" id="ARBA00022722"/>
    </source>
</evidence>
<dbReference type="PROSITE" id="PS00531">
    <property type="entry name" value="RNASE_T2_2"/>
    <property type="match status" value="1"/>
</dbReference>
<dbReference type="InterPro" id="IPR018188">
    <property type="entry name" value="RNase_T2_His_AS_1"/>
</dbReference>
<dbReference type="GO" id="GO:0005576">
    <property type="term" value="C:extracellular region"/>
    <property type="evidence" value="ECO:0007669"/>
    <property type="project" value="TreeGrafter"/>
</dbReference>
<keyword evidence="12" id="KW-0325">Glycoprotein</keyword>
<evidence type="ECO:0000256" key="8">
    <source>
        <dbReference type="ARBA" id="ARBA00022729"/>
    </source>
</evidence>
<evidence type="ECO:0000256" key="12">
    <source>
        <dbReference type="ARBA" id="ARBA00023180"/>
    </source>
</evidence>
<evidence type="ECO:0000313" key="20">
    <source>
        <dbReference type="Proteomes" id="UP000290900"/>
    </source>
</evidence>
<name>A0A448YLE2_BRENA</name>
<reference evidence="19 20" key="1">
    <citation type="submission" date="2018-12" db="EMBL/GenBank/DDBJ databases">
        <authorList>
            <person name="Tiukova I."/>
            <person name="Dainat J."/>
        </authorList>
    </citation>
    <scope>NUCLEOTIDE SEQUENCE [LARGE SCALE GENOMIC DNA]</scope>
</reference>
<dbReference type="EC" id="4.6.1.19" evidence="4"/>
<dbReference type="FunFam" id="3.90.730.10:FF:000004">
    <property type="entry name" value="Ribonuclease T2-like"/>
    <property type="match status" value="1"/>
</dbReference>
<dbReference type="STRING" id="13370.A0A448YLE2"/>
<dbReference type="GO" id="GO:0016787">
    <property type="term" value="F:hydrolase activity"/>
    <property type="evidence" value="ECO:0007669"/>
    <property type="project" value="UniProtKB-KW"/>
</dbReference>
<evidence type="ECO:0000256" key="10">
    <source>
        <dbReference type="ARBA" id="ARBA00022801"/>
    </source>
</evidence>
<dbReference type="PANTHER" id="PTHR11240">
    <property type="entry name" value="RIBONUCLEASE T2"/>
    <property type="match status" value="1"/>
</dbReference>
<comment type="subcellular location">
    <subcellularLocation>
        <location evidence="2">Cytoplasm</location>
    </subcellularLocation>
    <subcellularLocation>
        <location evidence="1">Vacuole lumen</location>
    </subcellularLocation>
</comment>
<dbReference type="GO" id="GO:0005775">
    <property type="term" value="C:vacuolar lumen"/>
    <property type="evidence" value="ECO:0007669"/>
    <property type="project" value="UniProtKB-SubCell"/>
</dbReference>
<evidence type="ECO:0000259" key="18">
    <source>
        <dbReference type="Pfam" id="PF25488"/>
    </source>
</evidence>
<organism evidence="19 20">
    <name type="scientific">Brettanomyces naardenensis</name>
    <name type="common">Yeast</name>
    <dbReference type="NCBI Taxonomy" id="13370"/>
    <lineage>
        <taxon>Eukaryota</taxon>
        <taxon>Fungi</taxon>
        <taxon>Dikarya</taxon>
        <taxon>Ascomycota</taxon>
        <taxon>Saccharomycotina</taxon>
        <taxon>Pichiomycetes</taxon>
        <taxon>Pichiales</taxon>
        <taxon>Pichiaceae</taxon>
        <taxon>Brettanomyces</taxon>
    </lineage>
</organism>
<evidence type="ECO:0000256" key="17">
    <source>
        <dbReference type="RuleBase" id="RU004328"/>
    </source>
</evidence>
<evidence type="ECO:0000256" key="3">
    <source>
        <dbReference type="ARBA" id="ARBA00007469"/>
    </source>
</evidence>
<dbReference type="AlphaFoldDB" id="A0A448YLE2"/>
<sequence length="393" mass="43977">MKLPYVPFLEVFAPTLLEPHQCPVDTPLSCSNKTEVVDSCCFEFPGGILLQTQFWDYYPPVGPTDMFTLHGLWPDNCDGSYEQFCDYSSTISSARRILEEAGEGNLLDKMNRFWKNFNGDDDYLWVHEFNKHGTCMSTLKPSCYGASSTTSTSYQNVIDFFQRSVELFETLPTYQWLVEDGIVPSEVNTYSRKQIEDSLSSHFGHEVYVSCNKFSALQEVWYFHHLRGSVISGDFVPIPAMLNSRCPQQGIKFLPKNFVPPRPTHTGDSPIPRPTDGHKYYRGHLTPVGQPGCIISNGRWYTSGTCATFNLIQAPFGGYNLKSSKGFCAVDKEGYLTCGSQVTARQFQYDKSSGYVSFGGLKGWSAETVPGRFKQVPVAAGKDGGAVTFELHL</sequence>
<dbReference type="CDD" id="cd01061">
    <property type="entry name" value="RNase_T2_euk"/>
    <property type="match status" value="1"/>
</dbReference>
<dbReference type="Pfam" id="PF25488">
    <property type="entry name" value="RNaseT2L_C"/>
    <property type="match status" value="1"/>
</dbReference>
<dbReference type="GO" id="GO:0033897">
    <property type="term" value="F:ribonuclease T2 activity"/>
    <property type="evidence" value="ECO:0007669"/>
    <property type="project" value="UniProtKB-EC"/>
</dbReference>
<dbReference type="PANTHER" id="PTHR11240:SF22">
    <property type="entry name" value="RIBONUCLEASE T2"/>
    <property type="match status" value="1"/>
</dbReference>
<evidence type="ECO:0000256" key="6">
    <source>
        <dbReference type="ARBA" id="ARBA00022554"/>
    </source>
</evidence>
<keyword evidence="7" id="KW-0540">Nuclease</keyword>
<evidence type="ECO:0000256" key="1">
    <source>
        <dbReference type="ARBA" id="ARBA00004410"/>
    </source>
</evidence>
<accession>A0A448YLE2</accession>
<dbReference type="InterPro" id="IPR036430">
    <property type="entry name" value="RNase_T2-like_sf"/>
</dbReference>
<evidence type="ECO:0000256" key="2">
    <source>
        <dbReference type="ARBA" id="ARBA00004496"/>
    </source>
</evidence>
<comment type="function">
    <text evidence="14">Rnase which modulates cell survival under stress conditions. Released from the vacuole to the cytoplasm during stress to promote tRNA and rRNA cleavage and to activate separately a downstream pathway that promotes cell death. Involved in cell size, vacuolar morphology and growth at high temperatures and high salt concentration.</text>
</comment>
<dbReference type="InterPro" id="IPR033130">
    <property type="entry name" value="RNase_T2_His_AS_2"/>
</dbReference>
<dbReference type="Proteomes" id="UP000290900">
    <property type="component" value="Unassembled WGS sequence"/>
</dbReference>
<evidence type="ECO:0000256" key="16">
    <source>
        <dbReference type="PIRSR" id="PIRSR633697-1"/>
    </source>
</evidence>